<dbReference type="SMART" id="SM00184">
    <property type="entry name" value="RING"/>
    <property type="match status" value="1"/>
</dbReference>
<dbReference type="InterPro" id="IPR022170">
    <property type="entry name" value="MUL1-like"/>
</dbReference>
<dbReference type="GO" id="GO:0016020">
    <property type="term" value="C:membrane"/>
    <property type="evidence" value="ECO:0007669"/>
    <property type="project" value="UniProtKB-SubCell"/>
</dbReference>
<evidence type="ECO:0000313" key="17">
    <source>
        <dbReference type="RefSeq" id="XP_021865173.1"/>
    </source>
</evidence>
<feature type="region of interest" description="Disordered" evidence="13">
    <location>
        <begin position="311"/>
        <end position="335"/>
    </location>
</feature>
<dbReference type="SUPFAM" id="SSF57850">
    <property type="entry name" value="RING/U-box"/>
    <property type="match status" value="1"/>
</dbReference>
<evidence type="ECO:0000313" key="16">
    <source>
        <dbReference type="Proteomes" id="UP000813463"/>
    </source>
</evidence>
<keyword evidence="4" id="KW-0808">Transferase</keyword>
<evidence type="ECO:0000256" key="2">
    <source>
        <dbReference type="ARBA" id="ARBA00004141"/>
    </source>
</evidence>
<evidence type="ECO:0000256" key="8">
    <source>
        <dbReference type="ARBA" id="ARBA00022786"/>
    </source>
</evidence>
<dbReference type="OrthoDB" id="1711136at2759"/>
<keyword evidence="7 12" id="KW-0863">Zinc-finger</keyword>
<evidence type="ECO:0000256" key="9">
    <source>
        <dbReference type="ARBA" id="ARBA00022833"/>
    </source>
</evidence>
<dbReference type="PANTHER" id="PTHR47355">
    <property type="entry name" value="E3 UBIQUITIN-PROTEIN LIGASE SPL2"/>
    <property type="match status" value="1"/>
</dbReference>
<evidence type="ECO:0000259" key="15">
    <source>
        <dbReference type="PROSITE" id="PS50089"/>
    </source>
</evidence>
<comment type="catalytic activity">
    <reaction evidence="1">
        <text>S-ubiquitinyl-[E2 ubiquitin-conjugating enzyme]-L-cysteine + [acceptor protein]-L-lysine = [E2 ubiquitin-conjugating enzyme]-L-cysteine + N(6)-ubiquitinyl-[acceptor protein]-L-lysine.</text>
        <dbReference type="EC" id="2.3.2.27"/>
    </reaction>
</comment>
<protein>
    <recommendedName>
        <fullName evidence="3">RING-type E3 ubiquitin transferase</fullName>
        <ecNumber evidence="3">2.3.2.27</ecNumber>
    </recommendedName>
</protein>
<evidence type="ECO:0000256" key="10">
    <source>
        <dbReference type="ARBA" id="ARBA00022989"/>
    </source>
</evidence>
<feature type="transmembrane region" description="Helical" evidence="14">
    <location>
        <begin position="273"/>
        <end position="294"/>
    </location>
</feature>
<evidence type="ECO:0000256" key="11">
    <source>
        <dbReference type="ARBA" id="ARBA00023136"/>
    </source>
</evidence>
<keyword evidence="5 14" id="KW-0812">Transmembrane</keyword>
<dbReference type="AlphaFoldDB" id="A0A9R0JDY3"/>
<dbReference type="InterPro" id="IPR044247">
    <property type="entry name" value="SPL2-like"/>
</dbReference>
<reference evidence="17" key="2">
    <citation type="submission" date="2025-08" db="UniProtKB">
        <authorList>
            <consortium name="RefSeq"/>
        </authorList>
    </citation>
    <scope>IDENTIFICATION</scope>
    <source>
        <tissue evidence="17">Leaf</tissue>
    </source>
</reference>
<evidence type="ECO:0000256" key="4">
    <source>
        <dbReference type="ARBA" id="ARBA00022679"/>
    </source>
</evidence>
<feature type="domain" description="RING-type" evidence="15">
    <location>
        <begin position="345"/>
        <end position="385"/>
    </location>
</feature>
<sequence>MSAGDQAAVAIAAQLLLAGDGACLGLALGYVAVRSLTKFAATSSALRKIGDAPSVQVSDLRFLIKEDSGGGDEGERNSEVLVVVRGLVASKSAVKGSWKSLWPDVLVSHESGDRGVVLQRSQKCIYNEWRGFFGWYPDLRAVLSKAWREQGTTSTRTVPFVLVDGRQQTQSEYVVVDLDGSNHPLPLTTIYQHMQPIEASPYTFLQALFGHEYPVGVLDEEKILPLGKEVTAVGICSSKSGALEIKSCRDLPCFLSELSKDQILVQLSFRTKILLWSGIFIGSVSIGILGYAIVRNWNKWKQWRVQRRAEQQNHPAAAESDNSSPESEVEDVDEDVGDVPDGQLCVICLMRRRRSAFVPCGHLVCCRRCAFSVERDLAPKCPVCRQSIRGSVRIYDA</sequence>
<name>A0A9R0JDY3_SPIOL</name>
<dbReference type="Pfam" id="PF13920">
    <property type="entry name" value="zf-C3HC4_3"/>
    <property type="match status" value="1"/>
</dbReference>
<dbReference type="CDD" id="cd23145">
    <property type="entry name" value="RING-HC_SPL2-like"/>
    <property type="match status" value="1"/>
</dbReference>
<reference evidence="16" key="1">
    <citation type="journal article" date="2021" name="Nat. Commun.">
        <title>Genomic analyses provide insights into spinach domestication and the genetic basis of agronomic traits.</title>
        <authorList>
            <person name="Cai X."/>
            <person name="Sun X."/>
            <person name="Xu C."/>
            <person name="Sun H."/>
            <person name="Wang X."/>
            <person name="Ge C."/>
            <person name="Zhang Z."/>
            <person name="Wang Q."/>
            <person name="Fei Z."/>
            <person name="Jiao C."/>
            <person name="Wang Q."/>
        </authorList>
    </citation>
    <scope>NUCLEOTIDE SEQUENCE [LARGE SCALE GENOMIC DNA]</scope>
    <source>
        <strain evidence="16">cv. Varoflay</strain>
    </source>
</reference>
<keyword evidence="10 14" id="KW-1133">Transmembrane helix</keyword>
<comment type="subcellular location">
    <subcellularLocation>
        <location evidence="2">Membrane</location>
        <topology evidence="2">Multi-pass membrane protein</topology>
    </subcellularLocation>
</comment>
<keyword evidence="11 14" id="KW-0472">Membrane</keyword>
<dbReference type="EC" id="2.3.2.27" evidence="3"/>
<dbReference type="Pfam" id="PF12483">
    <property type="entry name" value="GIDE"/>
    <property type="match status" value="1"/>
</dbReference>
<proteinExistence type="predicted"/>
<evidence type="ECO:0000256" key="5">
    <source>
        <dbReference type="ARBA" id="ARBA00022692"/>
    </source>
</evidence>
<dbReference type="InterPro" id="IPR001841">
    <property type="entry name" value="Znf_RING"/>
</dbReference>
<evidence type="ECO:0000256" key="13">
    <source>
        <dbReference type="SAM" id="MobiDB-lite"/>
    </source>
</evidence>
<dbReference type="RefSeq" id="XP_021865173.1">
    <property type="nucleotide sequence ID" value="XM_022009481.2"/>
</dbReference>
<dbReference type="PANTHER" id="PTHR47355:SF1">
    <property type="entry name" value="E3 UBIQUITIN-PROTEIN LIGASE SPL2"/>
    <property type="match status" value="1"/>
</dbReference>
<accession>A0A9R0JDY3</accession>
<dbReference type="Proteomes" id="UP000813463">
    <property type="component" value="Chromosome 1"/>
</dbReference>
<evidence type="ECO:0000256" key="14">
    <source>
        <dbReference type="SAM" id="Phobius"/>
    </source>
</evidence>
<evidence type="ECO:0000256" key="6">
    <source>
        <dbReference type="ARBA" id="ARBA00022723"/>
    </source>
</evidence>
<gene>
    <name evidence="17" type="primary">LOC110803929</name>
</gene>
<dbReference type="GO" id="GO:0008270">
    <property type="term" value="F:zinc ion binding"/>
    <property type="evidence" value="ECO:0007669"/>
    <property type="project" value="UniProtKB-KW"/>
</dbReference>
<dbReference type="Gene3D" id="3.30.40.10">
    <property type="entry name" value="Zinc/RING finger domain, C3HC4 (zinc finger)"/>
    <property type="match status" value="1"/>
</dbReference>
<dbReference type="KEGG" id="soe:110803929"/>
<dbReference type="GO" id="GO:0016567">
    <property type="term" value="P:protein ubiquitination"/>
    <property type="evidence" value="ECO:0007669"/>
    <property type="project" value="InterPro"/>
</dbReference>
<dbReference type="GeneID" id="110803929"/>
<keyword evidence="6" id="KW-0479">Metal-binding</keyword>
<keyword evidence="9" id="KW-0862">Zinc</keyword>
<evidence type="ECO:0000256" key="12">
    <source>
        <dbReference type="PROSITE-ProRule" id="PRU00175"/>
    </source>
</evidence>
<evidence type="ECO:0000256" key="3">
    <source>
        <dbReference type="ARBA" id="ARBA00012483"/>
    </source>
</evidence>
<dbReference type="GO" id="GO:0061630">
    <property type="term" value="F:ubiquitin protein ligase activity"/>
    <property type="evidence" value="ECO:0007669"/>
    <property type="project" value="UniProtKB-EC"/>
</dbReference>
<dbReference type="InterPro" id="IPR013083">
    <property type="entry name" value="Znf_RING/FYVE/PHD"/>
</dbReference>
<dbReference type="GO" id="GO:0009507">
    <property type="term" value="C:chloroplast"/>
    <property type="evidence" value="ECO:0000318"/>
    <property type="project" value="GO_Central"/>
</dbReference>
<keyword evidence="8" id="KW-0833">Ubl conjugation pathway</keyword>
<evidence type="ECO:0000256" key="1">
    <source>
        <dbReference type="ARBA" id="ARBA00000900"/>
    </source>
</evidence>
<keyword evidence="16" id="KW-1185">Reference proteome</keyword>
<organism evidence="16 17">
    <name type="scientific">Spinacia oleracea</name>
    <name type="common">Spinach</name>
    <dbReference type="NCBI Taxonomy" id="3562"/>
    <lineage>
        <taxon>Eukaryota</taxon>
        <taxon>Viridiplantae</taxon>
        <taxon>Streptophyta</taxon>
        <taxon>Embryophyta</taxon>
        <taxon>Tracheophyta</taxon>
        <taxon>Spermatophyta</taxon>
        <taxon>Magnoliopsida</taxon>
        <taxon>eudicotyledons</taxon>
        <taxon>Gunneridae</taxon>
        <taxon>Pentapetalae</taxon>
        <taxon>Caryophyllales</taxon>
        <taxon>Chenopodiaceae</taxon>
        <taxon>Chenopodioideae</taxon>
        <taxon>Anserineae</taxon>
        <taxon>Spinacia</taxon>
    </lineage>
</organism>
<evidence type="ECO:0000256" key="7">
    <source>
        <dbReference type="ARBA" id="ARBA00022771"/>
    </source>
</evidence>
<dbReference type="PROSITE" id="PS50089">
    <property type="entry name" value="ZF_RING_2"/>
    <property type="match status" value="1"/>
</dbReference>